<gene>
    <name evidence="1" type="ORF">PGT21_026436</name>
</gene>
<sequence>MTTGDSTWHRLLNQQVKTPLINKANPPLQPLHITNITSTPPLSLNQNLARIVSWPIGERNIPNHPEHSSNRCPYTQSSNAAVPAGVEAWSGHP</sequence>
<dbReference type="EMBL" id="VSWC01000027">
    <property type="protein sequence ID" value="KAA1110579.1"/>
    <property type="molecule type" value="Genomic_DNA"/>
</dbReference>
<evidence type="ECO:0000313" key="2">
    <source>
        <dbReference type="Proteomes" id="UP000324748"/>
    </source>
</evidence>
<organism evidence="1 2">
    <name type="scientific">Puccinia graminis f. sp. tritici</name>
    <dbReference type="NCBI Taxonomy" id="56615"/>
    <lineage>
        <taxon>Eukaryota</taxon>
        <taxon>Fungi</taxon>
        <taxon>Dikarya</taxon>
        <taxon>Basidiomycota</taxon>
        <taxon>Pucciniomycotina</taxon>
        <taxon>Pucciniomycetes</taxon>
        <taxon>Pucciniales</taxon>
        <taxon>Pucciniaceae</taxon>
        <taxon>Puccinia</taxon>
    </lineage>
</organism>
<reference evidence="1 2" key="1">
    <citation type="submission" date="2019-05" db="EMBL/GenBank/DDBJ databases">
        <title>Emergence of the Ug99 lineage of the wheat stem rust pathogen through somatic hybridization.</title>
        <authorList>
            <person name="Li F."/>
            <person name="Upadhyaya N.M."/>
            <person name="Sperschneider J."/>
            <person name="Matny O."/>
            <person name="Nguyen-Phuc H."/>
            <person name="Mago R."/>
            <person name="Raley C."/>
            <person name="Miller M.E."/>
            <person name="Silverstein K.A.T."/>
            <person name="Henningsen E."/>
            <person name="Hirsch C.D."/>
            <person name="Visser B."/>
            <person name="Pretorius Z.A."/>
            <person name="Steffenson B.J."/>
            <person name="Schwessinger B."/>
            <person name="Dodds P.N."/>
            <person name="Figueroa M."/>
        </authorList>
    </citation>
    <scope>NUCLEOTIDE SEQUENCE [LARGE SCALE GENOMIC DNA]</scope>
    <source>
        <strain evidence="1">21-0</strain>
    </source>
</reference>
<proteinExistence type="predicted"/>
<protein>
    <submittedName>
        <fullName evidence="1">Uncharacterized protein</fullName>
    </submittedName>
</protein>
<dbReference type="AlphaFoldDB" id="A0A5B0QBT3"/>
<keyword evidence="2" id="KW-1185">Reference proteome</keyword>
<evidence type="ECO:0000313" key="1">
    <source>
        <dbReference type="EMBL" id="KAA1110579.1"/>
    </source>
</evidence>
<comment type="caution">
    <text evidence="1">The sequence shown here is derived from an EMBL/GenBank/DDBJ whole genome shotgun (WGS) entry which is preliminary data.</text>
</comment>
<name>A0A5B0QBT3_PUCGR</name>
<accession>A0A5B0QBT3</accession>
<dbReference type="Proteomes" id="UP000324748">
    <property type="component" value="Unassembled WGS sequence"/>
</dbReference>